<feature type="transmembrane region" description="Helical" evidence="1">
    <location>
        <begin position="177"/>
        <end position="200"/>
    </location>
</feature>
<gene>
    <name evidence="3" type="ORF">C8N29_102104</name>
</gene>
<dbReference type="PANTHER" id="PTHR38034">
    <property type="entry name" value="INNER MEMBRANE PROTEIN YPJD"/>
    <property type="match status" value="1"/>
</dbReference>
<dbReference type="RefSeq" id="WP_107864550.1">
    <property type="nucleotide sequence ID" value="NZ_QAON01000002.1"/>
</dbReference>
<evidence type="ECO:0000256" key="1">
    <source>
        <dbReference type="SAM" id="Phobius"/>
    </source>
</evidence>
<feature type="transmembrane region" description="Helical" evidence="1">
    <location>
        <begin position="212"/>
        <end position="232"/>
    </location>
</feature>
<feature type="transmembrane region" description="Helical" evidence="1">
    <location>
        <begin position="126"/>
        <end position="150"/>
    </location>
</feature>
<dbReference type="Proteomes" id="UP000244223">
    <property type="component" value="Unassembled WGS sequence"/>
</dbReference>
<feature type="transmembrane region" description="Helical" evidence="1">
    <location>
        <begin position="6"/>
        <end position="25"/>
    </location>
</feature>
<name>A0A2T5J2G3_9GAMM</name>
<feature type="domain" description="Cytochrome c assembly protein" evidence="2">
    <location>
        <begin position="38"/>
        <end position="263"/>
    </location>
</feature>
<feature type="transmembrane region" description="Helical" evidence="1">
    <location>
        <begin position="64"/>
        <end position="83"/>
    </location>
</feature>
<feature type="transmembrane region" description="Helical" evidence="1">
    <location>
        <begin position="34"/>
        <end position="52"/>
    </location>
</feature>
<sequence length="268" mass="29369">MLVQLAGIFAIVCYLLACGLLGFALAKKRPPSKIWILSLGSLALPAHGYHVLEQVYSSHGIDLGFFNILSLVGWITACIHIGVNSYRPLIVGVLFAYPTAALGLLSSILFHAPYQALTNLPRGAEGHIILSIFAYSVLFMAGLHALLLVIQNKSLKHRSKSRTILTIMPPLQTMESVLFDFIAVGFGLLSLAIASGFMSLDNMFAQHVVHKTILTLLAWTIFGTLLLGHYVYGWRGQRAIRFTLAGFLVLIFGFYGTKVVLELVLQKV</sequence>
<dbReference type="GO" id="GO:0017004">
    <property type="term" value="P:cytochrome complex assembly"/>
    <property type="evidence" value="ECO:0007669"/>
    <property type="project" value="InterPro"/>
</dbReference>
<keyword evidence="4" id="KW-1185">Reference proteome</keyword>
<organism evidence="3 4">
    <name type="scientific">Agitococcus lubricus</name>
    <dbReference type="NCBI Taxonomy" id="1077255"/>
    <lineage>
        <taxon>Bacteria</taxon>
        <taxon>Pseudomonadati</taxon>
        <taxon>Pseudomonadota</taxon>
        <taxon>Gammaproteobacteria</taxon>
        <taxon>Moraxellales</taxon>
        <taxon>Moraxellaceae</taxon>
        <taxon>Agitococcus</taxon>
    </lineage>
</organism>
<reference evidence="3 4" key="1">
    <citation type="submission" date="2018-04" db="EMBL/GenBank/DDBJ databases">
        <title>Genomic Encyclopedia of Archaeal and Bacterial Type Strains, Phase II (KMG-II): from individual species to whole genera.</title>
        <authorList>
            <person name="Goeker M."/>
        </authorList>
    </citation>
    <scope>NUCLEOTIDE SEQUENCE [LARGE SCALE GENOMIC DNA]</scope>
    <source>
        <strain evidence="3 4">DSM 5822</strain>
    </source>
</reference>
<accession>A0A2T5J2G3</accession>
<dbReference type="Pfam" id="PF01578">
    <property type="entry name" value="Cytochrom_C_asm"/>
    <property type="match status" value="1"/>
</dbReference>
<dbReference type="AlphaFoldDB" id="A0A2T5J2G3"/>
<evidence type="ECO:0000313" key="3">
    <source>
        <dbReference type="EMBL" id="PTQ90704.1"/>
    </source>
</evidence>
<keyword evidence="1" id="KW-0472">Membrane</keyword>
<evidence type="ECO:0000259" key="2">
    <source>
        <dbReference type="Pfam" id="PF01578"/>
    </source>
</evidence>
<dbReference type="InterPro" id="IPR002541">
    <property type="entry name" value="Cyt_c_assembly"/>
</dbReference>
<dbReference type="GO" id="GO:0005886">
    <property type="term" value="C:plasma membrane"/>
    <property type="evidence" value="ECO:0007669"/>
    <property type="project" value="TreeGrafter"/>
</dbReference>
<dbReference type="GO" id="GO:0020037">
    <property type="term" value="F:heme binding"/>
    <property type="evidence" value="ECO:0007669"/>
    <property type="project" value="InterPro"/>
</dbReference>
<evidence type="ECO:0000313" key="4">
    <source>
        <dbReference type="Proteomes" id="UP000244223"/>
    </source>
</evidence>
<dbReference type="PANTHER" id="PTHR38034:SF1">
    <property type="entry name" value="INNER MEMBRANE PROTEIN YPJD"/>
    <property type="match status" value="1"/>
</dbReference>
<dbReference type="OrthoDB" id="9780793at2"/>
<feature type="transmembrane region" description="Helical" evidence="1">
    <location>
        <begin position="239"/>
        <end position="257"/>
    </location>
</feature>
<protein>
    <submittedName>
        <fullName evidence="3">ABC-type uncharacterized transport system permease subunit</fullName>
    </submittedName>
</protein>
<proteinExistence type="predicted"/>
<dbReference type="InterPro" id="IPR052372">
    <property type="entry name" value="YpjD/HemX"/>
</dbReference>
<dbReference type="EMBL" id="QAON01000002">
    <property type="protein sequence ID" value="PTQ90704.1"/>
    <property type="molecule type" value="Genomic_DNA"/>
</dbReference>
<keyword evidence="1" id="KW-1133">Transmembrane helix</keyword>
<keyword evidence="1" id="KW-0812">Transmembrane</keyword>
<feature type="transmembrane region" description="Helical" evidence="1">
    <location>
        <begin position="90"/>
        <end position="114"/>
    </location>
</feature>
<comment type="caution">
    <text evidence="3">The sequence shown here is derived from an EMBL/GenBank/DDBJ whole genome shotgun (WGS) entry which is preliminary data.</text>
</comment>